<gene>
    <name evidence="1" type="ORF">RPERSI_LOCUS30289</name>
</gene>
<proteinExistence type="predicted"/>
<reference evidence="1" key="1">
    <citation type="submission" date="2021-06" db="EMBL/GenBank/DDBJ databases">
        <authorList>
            <person name="Kallberg Y."/>
            <person name="Tangrot J."/>
            <person name="Rosling A."/>
        </authorList>
    </citation>
    <scope>NUCLEOTIDE SEQUENCE</scope>
    <source>
        <strain evidence="1">MA461A</strain>
    </source>
</reference>
<dbReference type="EMBL" id="CAJVQC010117562">
    <property type="protein sequence ID" value="CAG8837398.1"/>
    <property type="molecule type" value="Genomic_DNA"/>
</dbReference>
<organism evidence="1 2">
    <name type="scientific">Racocetra persica</name>
    <dbReference type="NCBI Taxonomy" id="160502"/>
    <lineage>
        <taxon>Eukaryota</taxon>
        <taxon>Fungi</taxon>
        <taxon>Fungi incertae sedis</taxon>
        <taxon>Mucoromycota</taxon>
        <taxon>Glomeromycotina</taxon>
        <taxon>Glomeromycetes</taxon>
        <taxon>Diversisporales</taxon>
        <taxon>Gigasporaceae</taxon>
        <taxon>Racocetra</taxon>
    </lineage>
</organism>
<feature type="non-terminal residue" evidence="1">
    <location>
        <position position="256"/>
    </location>
</feature>
<name>A0ACA9SF13_9GLOM</name>
<sequence length="256" mass="29190">TELNILLLGETGVGKSTFINAFANYIKFKTLDEAMHGKMDTLIPSMFTIMDAYSEQKNVVIGQSDENELVTNKGISCTQGCRSYKFRVDDNTEVRFIDTPGIGDTKGLYADEKNFENILKYISQFDHLNGICILLKSNSTRLTIMFRFCIQELLSHLHKDARNNIVFCFTNCRGTFYGPGDTLPALNKQLSKTDVKIKTDQDALYCFDNEAFKFLAAYKQHIIFEANSKKIYAESWKKAANEFDRLIQYFKSCSPS</sequence>
<evidence type="ECO:0000313" key="2">
    <source>
        <dbReference type="Proteomes" id="UP000789920"/>
    </source>
</evidence>
<comment type="caution">
    <text evidence="1">The sequence shown here is derived from an EMBL/GenBank/DDBJ whole genome shotgun (WGS) entry which is preliminary data.</text>
</comment>
<protein>
    <submittedName>
        <fullName evidence="1">20673_t:CDS:1</fullName>
    </submittedName>
</protein>
<evidence type="ECO:0000313" key="1">
    <source>
        <dbReference type="EMBL" id="CAG8837398.1"/>
    </source>
</evidence>
<feature type="non-terminal residue" evidence="1">
    <location>
        <position position="1"/>
    </location>
</feature>
<keyword evidence="2" id="KW-1185">Reference proteome</keyword>
<accession>A0ACA9SF13</accession>
<dbReference type="Proteomes" id="UP000789920">
    <property type="component" value="Unassembled WGS sequence"/>
</dbReference>